<dbReference type="GO" id="GO:0017056">
    <property type="term" value="F:structural constituent of nuclear pore"/>
    <property type="evidence" value="ECO:0007669"/>
    <property type="project" value="InterPro"/>
</dbReference>
<dbReference type="Pfam" id="PF01190">
    <property type="entry name" value="Pollen_Ole_e_1"/>
    <property type="match status" value="1"/>
</dbReference>
<feature type="chain" id="PRO_5035745946" evidence="2">
    <location>
        <begin position="30"/>
        <end position="2409"/>
    </location>
</feature>
<dbReference type="InterPro" id="IPR044840">
    <property type="entry name" value="Nup188"/>
</dbReference>
<sequence length="2409" mass="268110">MRILPEPRGSVPCILLLVSVLFSATLTLARVVEVVGYAESKIKTPHAFSGLRVTIDCKVNKGHFVTKGSGNIDDKGKFGLNIPHDIVSDDGALKEECYAQLHSAAGTPCPAHDGLESTKIVFLSKSGDKHVLGLKQNLKFSPEICVSKFFWHMPKLPPFKGFDHPFPLPPPLELPPFLKKPCPPKFSPPVEVPPSVPVYEPPPKKEIPPPVPVYDPPPKKEVPPPVPVYEPPPKVELPPPIPKKPCPPKPPKIEHPPPVPVYKPPPKIEHPPPVPVYKPPPKIEHPPSVPVYKPPPKIEHPPSVPVYKPPPKIEHPPPVPVHKPPKKPCPPKPPKVELPPPVPVYKPPTKKPCPPKPPKKVDPPPKIVIPPPKIEHPPPVPVYKPPPKIEHPPIYIPPVVIPKKPCPPPVPVYKPPVVIPKKPCPPPVPVYKPPVVIPKKPSLSMANPKSVDPSLWWDPFDSLLTDLENASLSDDLPQPIAKKLEENHVWFLGTLSMFKSPSEKSKEALNSDVVKIKEHQLVIKPQLKDKALRISSHLNLDEIQSYILVERSMEQEYGTTDSVAQELAQEFIDMILLQYYIQRQCLLKCTKRILVHALYAPSEESTIKEEAVKLISDGLERRQSSVLEDLLSSCFPQNMDVNLFALWAEETLIEDNLILDILFLIYNESFCSCNGERWRKLCSFYKGILSGSYNFRKLAVSVEAQHSACRVQIQLLMILIETLDMENLLQMVHDGVPFRSGTCVFSIVDVQEMDATISSLNTFEVKEAGPLVLAWAVFLCLISSLPGKEESPFLMDIDHVSYVHQAFEAASLSYFLEILQSNLLNDFDGPISGHRSVVRTFISAFIASYEINLQLEDGTLELILDILCKVYQGEESLCSQFWDRKSFVDGPIRCLLFDLESEFPFRSAEFIRLLSSLSEGSWPAECVYNFLDKSVGVSTLFDITSDSPADEASQLVETSRPLHIPGLEGLVIPSNTRGRILRVIGENTVLVRWEYSLSGVIVLIIRLANGLYIGNNREAFVTLELLRRMVTFNKAVCFSLLNISHFFYVHESYVNGKMESDVRVVDIICNSVRSLTFDSDGAAVMAMAIDILARLLRCSPSNVAPMVLKANIFDMTSGSGVPDSGYNISLSGSWSLSGKLAKMILIDCEKNDTSCPLVISVLEFTMQLVEGGLENDVVFALVVFSLQYILASHEYWKYNNGSMRWKVTLKVIEVMKTCLRFSKFSTKLRDVLLDILLNDASVHSALFRIICTTTQNLENLCSSRFIEPAEIEGWHLAIVSVLDVLNITLSQFSESTHSGLPVFHQAMLSSTTKPISVVAAITSLISYFRNPIIQVCAAQVLSKLFALAESSQLYIISNAGFGLDNKQITDLRNSVTQIVLDLSGQNEDLVVATLKLLTVAARYQPALLVAIFDSDEDSDAGNLKQSRKDASSIPDWACKSRLLHTILQYVERATDFVDRYTDILLGLLDFLKTLWQEAGQYANMLEPFKASKKLWQEFSNIISQASKIKDSTVGSLGKEEISKLFVKYQCQASVLEIMACNMFLYKKLLFAESLKKPCVEPKKTSNNAVSPPKLTWTADSDPKDIFSEWCDVSVLDGLIQSVSSLDGESEINFQAKVAAVLLIVHLIVKLETSGAGALSMVLVEKIKLISEILCAQPAFSELLAQYSKLGYSGGKELMPMIFSDLYCHLQGKLEGRDIPTGPFKELFQFLVESSFWEKDKQKTNKDVNMALEDCLFDTQQIQTELGFDIWDFSEWKTSKTTAEEMLTYMQRANLMVLLSTSQLSVLHALISVLILYEDNSLEESAAAERKIPSRVTLSSIDIVCRKFCTTVDSLASLWDAPKIVFDILTAQADLLSRLLKSAKKNLSLSICALVLRNVGPSLKILGSLRHSTAILKKTINLLLEVLLLVVGFGSDNSNSSGMGHMVLAKDFAEISDATIGLLPLLCNFMGNPEYLTLCLTTVDLILRTFLTPETWFPIIQSQLRLQHVILQLQDKKSTASLSAILKFFLTIAQVHGGAQMLLNSGFFSTLRALLMEFPDGMSTLVSDNEKGSLLEKTEKPQHIWGIGLAVVTAMVHSLGSVSAGADIVESVISYFFLEKGYMISYYLAAPDFPSDDRDKVRPRSQRTWTSLAYLRETEHTLLLMCALASHWRSWVKIMKDMDSPLREMTIHLLAFISKGAQRLRESQSYTSHLLCPPVVKEEFDSCKRPSFINSKHGWFALAPLVCVGKPKISAVSISTALVIRGHTTEHPGSVPQSQFSDSVAIQIYRVASLLLKFLCLQAEGVVTRAEEVGYVDLAHFPELPEPEILHGLQDQATGIVAELCDNYRSKEVPDEVKKLCLLLIQTTEMSLYLELCVVQVCRIHPVFGRVDNFSKDLKKLVKAAEVHAYLETSMDSLKKIAAFLYPGSL</sequence>
<evidence type="ECO:0000313" key="4">
    <source>
        <dbReference type="Proteomes" id="UP000682877"/>
    </source>
</evidence>
<keyword evidence="4" id="KW-1185">Reference proteome</keyword>
<accession>A0A8S2AS26</accession>
<dbReference type="PANTHER" id="PTHR31431">
    <property type="entry name" value="NUCLEOPORIN NUP188 HOMOLOG"/>
    <property type="match status" value="1"/>
</dbReference>
<organism evidence="3 4">
    <name type="scientific">Arabidopsis arenosa</name>
    <name type="common">Sand rock-cress</name>
    <name type="synonym">Cardaminopsis arenosa</name>
    <dbReference type="NCBI Taxonomy" id="38785"/>
    <lineage>
        <taxon>Eukaryota</taxon>
        <taxon>Viridiplantae</taxon>
        <taxon>Streptophyta</taxon>
        <taxon>Embryophyta</taxon>
        <taxon>Tracheophyta</taxon>
        <taxon>Spermatophyta</taxon>
        <taxon>Magnoliopsida</taxon>
        <taxon>eudicotyledons</taxon>
        <taxon>Gunneridae</taxon>
        <taxon>Pentapetalae</taxon>
        <taxon>rosids</taxon>
        <taxon>malvids</taxon>
        <taxon>Brassicales</taxon>
        <taxon>Brassicaceae</taxon>
        <taxon>Camelineae</taxon>
        <taxon>Arabidopsis</taxon>
    </lineage>
</organism>
<reference evidence="3" key="1">
    <citation type="submission" date="2021-01" db="EMBL/GenBank/DDBJ databases">
        <authorList>
            <person name="Bezrukov I."/>
        </authorList>
    </citation>
    <scope>NUCLEOTIDE SEQUENCE</scope>
</reference>
<evidence type="ECO:0000313" key="3">
    <source>
        <dbReference type="EMBL" id="CAE6150749.1"/>
    </source>
</evidence>
<gene>
    <name evidence="3" type="ORF">AARE701A_LOCUS17291</name>
</gene>
<feature type="compositionally biased region" description="Pro residues" evidence="1">
    <location>
        <begin position="302"/>
        <end position="356"/>
    </location>
</feature>
<dbReference type="Proteomes" id="UP000682877">
    <property type="component" value="Chromosome 7"/>
</dbReference>
<evidence type="ECO:0000256" key="1">
    <source>
        <dbReference type="SAM" id="MobiDB-lite"/>
    </source>
</evidence>
<dbReference type="GO" id="GO:0006606">
    <property type="term" value="P:protein import into nucleus"/>
    <property type="evidence" value="ECO:0007669"/>
    <property type="project" value="TreeGrafter"/>
</dbReference>
<evidence type="ECO:0000256" key="2">
    <source>
        <dbReference type="SAM" id="SignalP"/>
    </source>
</evidence>
<feature type="signal peptide" evidence="2">
    <location>
        <begin position="1"/>
        <end position="29"/>
    </location>
</feature>
<dbReference type="GO" id="GO:0044611">
    <property type="term" value="C:nuclear pore inner ring"/>
    <property type="evidence" value="ECO:0007669"/>
    <property type="project" value="TreeGrafter"/>
</dbReference>
<feature type="region of interest" description="Disordered" evidence="1">
    <location>
        <begin position="302"/>
        <end position="364"/>
    </location>
</feature>
<dbReference type="PANTHER" id="PTHR31431:SF1">
    <property type="entry name" value="NUCLEOPORIN NUP188"/>
    <property type="match status" value="1"/>
</dbReference>
<dbReference type="EMBL" id="LR999457">
    <property type="protein sequence ID" value="CAE6150749.1"/>
    <property type="molecule type" value="Genomic_DNA"/>
</dbReference>
<feature type="region of interest" description="Disordered" evidence="1">
    <location>
        <begin position="240"/>
        <end position="265"/>
    </location>
</feature>
<dbReference type="GO" id="GO:0006405">
    <property type="term" value="P:RNA export from nucleus"/>
    <property type="evidence" value="ECO:0007669"/>
    <property type="project" value="TreeGrafter"/>
</dbReference>
<proteinExistence type="predicted"/>
<name>A0A8S2AS26_ARAAE</name>
<keyword evidence="2" id="KW-0732">Signal</keyword>
<protein>
    <submittedName>
        <fullName evidence="3">Uncharacterized protein</fullName>
    </submittedName>
</protein>